<dbReference type="InterPro" id="IPR020846">
    <property type="entry name" value="MFS_dom"/>
</dbReference>
<evidence type="ECO:0000313" key="9">
    <source>
        <dbReference type="Proteomes" id="UP000237798"/>
    </source>
</evidence>
<sequence length="430" mass="46692">MSNIDDMKAKNINAYGSVLGNRWVQLISAVVAMVMIANLQYSWTLFTTPLVAQLKSSLTVIQYGFTLFIMLETFVQPAGGYLLDRFGSKLMFIIAGLLIGFGWSMMGQVNSVSGLYFSYAMAGIGAAIIYGGCVSVAIRWFPDRRGMASGIIAGAFGLGSMPFIPIINNLLQNSGVTQAFLVTGVLQGIIILIVALILRYPVGSKMPNKKEEISKLDQSKIGFSPLQMLKTPNFWIIWSMFFSISVGGLIITANTKPFGKEMGIASSIIVLAVMLNSLANGIGRIFWGWISDRLGRPKTMFISFGLNAVFLFVLPIIGGNNILYIICLMLIMFTWGQLFSLFPPINADVFGSTYAATNYGFLYSGKGIASILGGGLGAYLATSYGWNVVFSCAAVLSLYACIMSLVLPRIPKPVKKQPVVIKEEVTKTTE</sequence>
<comment type="caution">
    <text evidence="8">The sequence shown here is derived from an EMBL/GenBank/DDBJ whole genome shotgun (WGS) entry which is preliminary data.</text>
</comment>
<gene>
    <name evidence="8" type="primary">oxlT</name>
    <name evidence="8" type="ORF">CLLU_19080</name>
</gene>
<name>A0A2T0BMH1_9CLOT</name>
<feature type="transmembrane region" description="Helical" evidence="6">
    <location>
        <begin position="90"/>
        <end position="109"/>
    </location>
</feature>
<evidence type="ECO:0000256" key="3">
    <source>
        <dbReference type="ARBA" id="ARBA00022692"/>
    </source>
</evidence>
<dbReference type="EMBL" id="PVXP01000024">
    <property type="protein sequence ID" value="PRR85080.1"/>
    <property type="molecule type" value="Genomic_DNA"/>
</dbReference>
<keyword evidence="2" id="KW-0813">Transport</keyword>
<dbReference type="NCBIfam" id="TIGR04259">
    <property type="entry name" value="oxa_formateAnti"/>
    <property type="match status" value="1"/>
</dbReference>
<feature type="transmembrane region" description="Helical" evidence="6">
    <location>
        <begin position="115"/>
        <end position="138"/>
    </location>
</feature>
<protein>
    <submittedName>
        <fullName evidence="8">Oxalate:formate antiporter</fullName>
    </submittedName>
</protein>
<evidence type="ECO:0000256" key="6">
    <source>
        <dbReference type="SAM" id="Phobius"/>
    </source>
</evidence>
<keyword evidence="4 6" id="KW-1133">Transmembrane helix</keyword>
<keyword evidence="9" id="KW-1185">Reference proteome</keyword>
<dbReference type="GO" id="GO:0005886">
    <property type="term" value="C:plasma membrane"/>
    <property type="evidence" value="ECO:0007669"/>
    <property type="project" value="UniProtKB-SubCell"/>
</dbReference>
<evidence type="ECO:0000256" key="4">
    <source>
        <dbReference type="ARBA" id="ARBA00022989"/>
    </source>
</evidence>
<dbReference type="InterPro" id="IPR052983">
    <property type="entry name" value="MFS_Riboflavin_Transporter"/>
</dbReference>
<dbReference type="GO" id="GO:0019531">
    <property type="term" value="F:oxalate transmembrane transporter activity"/>
    <property type="evidence" value="ECO:0007669"/>
    <property type="project" value="InterPro"/>
</dbReference>
<dbReference type="RefSeq" id="WP_106009503.1">
    <property type="nucleotide sequence ID" value="NZ_JALCPJ010000018.1"/>
</dbReference>
<feature type="transmembrane region" description="Helical" evidence="6">
    <location>
        <begin position="179"/>
        <end position="200"/>
    </location>
</feature>
<dbReference type="SUPFAM" id="SSF103473">
    <property type="entry name" value="MFS general substrate transporter"/>
    <property type="match status" value="1"/>
</dbReference>
<dbReference type="InterPro" id="IPR036259">
    <property type="entry name" value="MFS_trans_sf"/>
</dbReference>
<organism evidence="8 9">
    <name type="scientific">Clostridium luticellarii</name>
    <dbReference type="NCBI Taxonomy" id="1691940"/>
    <lineage>
        <taxon>Bacteria</taxon>
        <taxon>Bacillati</taxon>
        <taxon>Bacillota</taxon>
        <taxon>Clostridia</taxon>
        <taxon>Eubacteriales</taxon>
        <taxon>Clostridiaceae</taxon>
        <taxon>Clostridium</taxon>
    </lineage>
</organism>
<dbReference type="OrthoDB" id="9793415at2"/>
<feature type="transmembrane region" description="Helical" evidence="6">
    <location>
        <begin position="23"/>
        <end position="43"/>
    </location>
</feature>
<feature type="transmembrane region" description="Helical" evidence="6">
    <location>
        <begin position="388"/>
        <end position="407"/>
    </location>
</feature>
<feature type="transmembrane region" description="Helical" evidence="6">
    <location>
        <begin position="264"/>
        <end position="287"/>
    </location>
</feature>
<evidence type="ECO:0000259" key="7">
    <source>
        <dbReference type="PROSITE" id="PS50850"/>
    </source>
</evidence>
<dbReference type="AlphaFoldDB" id="A0A2T0BMH1"/>
<dbReference type="PANTHER" id="PTHR43385:SF1">
    <property type="entry name" value="RIBOFLAVIN TRANSPORTER RIBJ"/>
    <property type="match status" value="1"/>
</dbReference>
<keyword evidence="5 6" id="KW-0472">Membrane</keyword>
<feature type="transmembrane region" description="Helical" evidence="6">
    <location>
        <begin position="363"/>
        <end position="382"/>
    </location>
</feature>
<dbReference type="InterPro" id="IPR026355">
    <property type="entry name" value="Oxa/Form_antiport"/>
</dbReference>
<comment type="subcellular location">
    <subcellularLocation>
        <location evidence="1">Cell membrane</location>
        <topology evidence="1">Multi-pass membrane protein</topology>
    </subcellularLocation>
</comment>
<dbReference type="CDD" id="cd17353">
    <property type="entry name" value="MFS_OFA_like"/>
    <property type="match status" value="1"/>
</dbReference>
<feature type="transmembrane region" description="Helical" evidence="6">
    <location>
        <begin position="234"/>
        <end position="252"/>
    </location>
</feature>
<feature type="transmembrane region" description="Helical" evidence="6">
    <location>
        <begin position="63"/>
        <end position="83"/>
    </location>
</feature>
<accession>A0A2T0BMH1</accession>
<feature type="transmembrane region" description="Helical" evidence="6">
    <location>
        <begin position="150"/>
        <end position="167"/>
    </location>
</feature>
<feature type="domain" description="Major facilitator superfamily (MFS) profile" evidence="7">
    <location>
        <begin position="24"/>
        <end position="412"/>
    </location>
</feature>
<evidence type="ECO:0000256" key="2">
    <source>
        <dbReference type="ARBA" id="ARBA00022448"/>
    </source>
</evidence>
<reference evidence="8 9" key="1">
    <citation type="submission" date="2018-03" db="EMBL/GenBank/DDBJ databases">
        <title>Genome sequence of Clostridium luticellarii DSM 29923.</title>
        <authorList>
            <person name="Poehlein A."/>
            <person name="Daniel R."/>
        </authorList>
    </citation>
    <scope>NUCLEOTIDE SEQUENCE [LARGE SCALE GENOMIC DNA]</scope>
    <source>
        <strain evidence="8 9">DSM 29923</strain>
    </source>
</reference>
<dbReference type="Pfam" id="PF07690">
    <property type="entry name" value="MFS_1"/>
    <property type="match status" value="1"/>
</dbReference>
<evidence type="ECO:0000256" key="1">
    <source>
        <dbReference type="ARBA" id="ARBA00004651"/>
    </source>
</evidence>
<dbReference type="PROSITE" id="PS50850">
    <property type="entry name" value="MFS"/>
    <property type="match status" value="1"/>
</dbReference>
<evidence type="ECO:0000313" key="8">
    <source>
        <dbReference type="EMBL" id="PRR85080.1"/>
    </source>
</evidence>
<proteinExistence type="predicted"/>
<dbReference type="InterPro" id="IPR011701">
    <property type="entry name" value="MFS"/>
</dbReference>
<dbReference type="Proteomes" id="UP000237798">
    <property type="component" value="Unassembled WGS sequence"/>
</dbReference>
<dbReference type="Gene3D" id="1.20.1250.20">
    <property type="entry name" value="MFS general substrate transporter like domains"/>
    <property type="match status" value="2"/>
</dbReference>
<keyword evidence="3 6" id="KW-0812">Transmembrane</keyword>
<dbReference type="PANTHER" id="PTHR43385">
    <property type="entry name" value="RIBOFLAVIN TRANSPORTER RIBJ"/>
    <property type="match status" value="1"/>
</dbReference>
<evidence type="ECO:0000256" key="5">
    <source>
        <dbReference type="ARBA" id="ARBA00023136"/>
    </source>
</evidence>